<dbReference type="InterPro" id="IPR023772">
    <property type="entry name" value="DNA-bd_HTH_TetR-type_CS"/>
</dbReference>
<dbReference type="Pfam" id="PF00440">
    <property type="entry name" value="TetR_N"/>
    <property type="match status" value="1"/>
</dbReference>
<dbReference type="InterPro" id="IPR041490">
    <property type="entry name" value="KstR2_TetR_C"/>
</dbReference>
<dbReference type="InterPro" id="IPR001647">
    <property type="entry name" value="HTH_TetR"/>
</dbReference>
<evidence type="ECO:0000259" key="3">
    <source>
        <dbReference type="PROSITE" id="PS50977"/>
    </source>
</evidence>
<evidence type="ECO:0000256" key="1">
    <source>
        <dbReference type="ARBA" id="ARBA00023125"/>
    </source>
</evidence>
<dbReference type="EMBL" id="BAABFX010000027">
    <property type="protein sequence ID" value="GAA4396838.1"/>
    <property type="molecule type" value="Genomic_DNA"/>
</dbReference>
<comment type="caution">
    <text evidence="4">The sequence shown here is derived from an EMBL/GenBank/DDBJ whole genome shotgun (WGS) entry which is preliminary data.</text>
</comment>
<dbReference type="SUPFAM" id="SSF46689">
    <property type="entry name" value="Homeodomain-like"/>
    <property type="match status" value="1"/>
</dbReference>
<dbReference type="PROSITE" id="PS01081">
    <property type="entry name" value="HTH_TETR_1"/>
    <property type="match status" value="1"/>
</dbReference>
<dbReference type="Pfam" id="PF17932">
    <property type="entry name" value="TetR_C_24"/>
    <property type="match status" value="1"/>
</dbReference>
<dbReference type="Gene3D" id="1.10.357.10">
    <property type="entry name" value="Tetracycline Repressor, domain 2"/>
    <property type="match status" value="1"/>
</dbReference>
<keyword evidence="5" id="KW-1185">Reference proteome</keyword>
<name>A0ABP8JW05_9MICO</name>
<accession>A0ABP8JW05</accession>
<evidence type="ECO:0000313" key="5">
    <source>
        <dbReference type="Proteomes" id="UP001500390"/>
    </source>
</evidence>
<dbReference type="PROSITE" id="PS50977">
    <property type="entry name" value="HTH_TETR_2"/>
    <property type="match status" value="1"/>
</dbReference>
<evidence type="ECO:0000313" key="4">
    <source>
        <dbReference type="EMBL" id="GAA4396838.1"/>
    </source>
</evidence>
<dbReference type="PRINTS" id="PR00455">
    <property type="entry name" value="HTHTETR"/>
</dbReference>
<proteinExistence type="predicted"/>
<organism evidence="4 5">
    <name type="scientific">Ornithinibacter aureus</name>
    <dbReference type="NCBI Taxonomy" id="622664"/>
    <lineage>
        <taxon>Bacteria</taxon>
        <taxon>Bacillati</taxon>
        <taxon>Actinomycetota</taxon>
        <taxon>Actinomycetes</taxon>
        <taxon>Micrococcales</taxon>
        <taxon>Intrasporangiaceae</taxon>
        <taxon>Ornithinibacter</taxon>
    </lineage>
</organism>
<dbReference type="PANTHER" id="PTHR30055">
    <property type="entry name" value="HTH-TYPE TRANSCRIPTIONAL REGULATOR RUTR"/>
    <property type="match status" value="1"/>
</dbReference>
<dbReference type="Proteomes" id="UP001500390">
    <property type="component" value="Unassembled WGS sequence"/>
</dbReference>
<dbReference type="InterPro" id="IPR009057">
    <property type="entry name" value="Homeodomain-like_sf"/>
</dbReference>
<dbReference type="PANTHER" id="PTHR30055:SF200">
    <property type="entry name" value="HTH-TYPE TRANSCRIPTIONAL REPRESSOR BDCR"/>
    <property type="match status" value="1"/>
</dbReference>
<reference evidence="5" key="1">
    <citation type="journal article" date="2019" name="Int. J. Syst. Evol. Microbiol.">
        <title>The Global Catalogue of Microorganisms (GCM) 10K type strain sequencing project: providing services to taxonomists for standard genome sequencing and annotation.</title>
        <authorList>
            <consortium name="The Broad Institute Genomics Platform"/>
            <consortium name="The Broad Institute Genome Sequencing Center for Infectious Disease"/>
            <person name="Wu L."/>
            <person name="Ma J."/>
        </authorList>
    </citation>
    <scope>NUCLEOTIDE SEQUENCE [LARGE SCALE GENOMIC DNA]</scope>
    <source>
        <strain evidence="5">JCM 17738</strain>
    </source>
</reference>
<dbReference type="InterPro" id="IPR036271">
    <property type="entry name" value="Tet_transcr_reg_TetR-rel_C_sf"/>
</dbReference>
<protein>
    <submittedName>
        <fullName evidence="4">TetR/AcrR family transcriptional regulator</fullName>
    </submittedName>
</protein>
<feature type="DNA-binding region" description="H-T-H motif" evidence="2">
    <location>
        <begin position="62"/>
        <end position="81"/>
    </location>
</feature>
<sequence length="235" mass="25235">MRAYGMLSTVPSTTPLSESTLLAALAPAGGRQSAVGDVSDTAVRIMLAAADAFAQRGFHATTTRDIASRAGLSPAGVYVHFTSKEVLLFELSRRGHERARDLLVEAAAAADSPTEALRAIIGGFSRWHAEHYELGRIVQFEFRHLRPEHRDAVLGLRKEIDQVVAGVLRDGVDTGEFAVTDVPATALALLSMAIDVARWYTPDVRRTPAAIEATYGELAFRLVRPGEALAASVLS</sequence>
<keyword evidence="1 2" id="KW-0238">DNA-binding</keyword>
<dbReference type="SUPFAM" id="SSF48498">
    <property type="entry name" value="Tetracyclin repressor-like, C-terminal domain"/>
    <property type="match status" value="1"/>
</dbReference>
<feature type="domain" description="HTH tetR-type" evidence="3">
    <location>
        <begin position="39"/>
        <end position="99"/>
    </location>
</feature>
<dbReference type="InterPro" id="IPR050109">
    <property type="entry name" value="HTH-type_TetR-like_transc_reg"/>
</dbReference>
<gene>
    <name evidence="4" type="ORF">GCM10023153_20160</name>
</gene>
<evidence type="ECO:0000256" key="2">
    <source>
        <dbReference type="PROSITE-ProRule" id="PRU00335"/>
    </source>
</evidence>